<dbReference type="PANTHER" id="PTHR13027">
    <property type="entry name" value="SAND PROTEIN-RELATED"/>
    <property type="match status" value="1"/>
</dbReference>
<dbReference type="InterPro" id="IPR043971">
    <property type="entry name" value="FUZ/MON1/HPS1_longin_2"/>
</dbReference>
<dbReference type="PRINTS" id="PR01546">
    <property type="entry name" value="YEAST73DUF"/>
</dbReference>
<feature type="region of interest" description="Disordered" evidence="1">
    <location>
        <begin position="700"/>
        <end position="719"/>
    </location>
</feature>
<feature type="compositionally biased region" description="Polar residues" evidence="1">
    <location>
        <begin position="355"/>
        <end position="373"/>
    </location>
</feature>
<dbReference type="GO" id="GO:0016192">
    <property type="term" value="P:vesicle-mediated transport"/>
    <property type="evidence" value="ECO:0007669"/>
    <property type="project" value="InterPro"/>
</dbReference>
<feature type="region of interest" description="Disordered" evidence="1">
    <location>
        <begin position="330"/>
        <end position="377"/>
    </location>
</feature>
<proteinExistence type="predicted"/>
<evidence type="ECO:0000259" key="2">
    <source>
        <dbReference type="Pfam" id="PF19036"/>
    </source>
</evidence>
<dbReference type="GO" id="GO:0006623">
    <property type="term" value="P:protein targeting to vacuole"/>
    <property type="evidence" value="ECO:0007669"/>
    <property type="project" value="InterPro"/>
</dbReference>
<dbReference type="InterPro" id="IPR043972">
    <property type="entry name" value="FUZ/MON1/HPS1_longin_1"/>
</dbReference>
<feature type="domain" description="FUZ/MON1/HPS1 second Longin" evidence="3">
    <location>
        <begin position="204"/>
        <end position="273"/>
    </location>
</feature>
<feature type="region of interest" description="Disordered" evidence="1">
    <location>
        <begin position="754"/>
        <end position="775"/>
    </location>
</feature>
<dbReference type="Pfam" id="PF19037">
    <property type="entry name" value="Fuz_longin_2"/>
    <property type="match status" value="1"/>
</dbReference>
<protein>
    <submittedName>
        <fullName evidence="4">Putative SAND family protein</fullName>
    </submittedName>
</protein>
<evidence type="ECO:0000256" key="1">
    <source>
        <dbReference type="SAM" id="MobiDB-lite"/>
    </source>
</evidence>
<evidence type="ECO:0000313" key="5">
    <source>
        <dbReference type="Proteomes" id="UP000324800"/>
    </source>
</evidence>
<dbReference type="AlphaFoldDB" id="A0A5J4WR04"/>
<evidence type="ECO:0000313" key="4">
    <source>
        <dbReference type="EMBL" id="KAA6397012.1"/>
    </source>
</evidence>
<organism evidence="4 5">
    <name type="scientific">Streblomastix strix</name>
    <dbReference type="NCBI Taxonomy" id="222440"/>
    <lineage>
        <taxon>Eukaryota</taxon>
        <taxon>Metamonada</taxon>
        <taxon>Preaxostyla</taxon>
        <taxon>Oxymonadida</taxon>
        <taxon>Streblomastigidae</taxon>
        <taxon>Streblomastix</taxon>
    </lineage>
</organism>
<dbReference type="Pfam" id="PF19036">
    <property type="entry name" value="Fuz_longin_1"/>
    <property type="match status" value="1"/>
</dbReference>
<reference evidence="4 5" key="1">
    <citation type="submission" date="2019-03" db="EMBL/GenBank/DDBJ databases">
        <title>Single cell metagenomics reveals metabolic interactions within the superorganism composed of flagellate Streblomastix strix and complex community of Bacteroidetes bacteria on its surface.</title>
        <authorList>
            <person name="Treitli S.C."/>
            <person name="Kolisko M."/>
            <person name="Husnik F."/>
            <person name="Keeling P."/>
            <person name="Hampl V."/>
        </authorList>
    </citation>
    <scope>NUCLEOTIDE SEQUENCE [LARGE SCALE GENOMIC DNA]</scope>
    <source>
        <strain evidence="4">ST1C</strain>
    </source>
</reference>
<gene>
    <name evidence="4" type="ORF">EZS28_007464</name>
</gene>
<evidence type="ECO:0000259" key="3">
    <source>
        <dbReference type="Pfam" id="PF19037"/>
    </source>
</evidence>
<dbReference type="OrthoDB" id="272411at2759"/>
<dbReference type="Proteomes" id="UP000324800">
    <property type="component" value="Unassembled WGS sequence"/>
</dbReference>
<name>A0A5J4WR04_9EUKA</name>
<feature type="compositionally biased region" description="Low complexity" evidence="1">
    <location>
        <begin position="330"/>
        <end position="353"/>
    </location>
</feature>
<accession>A0A5J4WR04</accession>
<dbReference type="EMBL" id="SNRW01001284">
    <property type="protein sequence ID" value="KAA6397012.1"/>
    <property type="molecule type" value="Genomic_DNA"/>
</dbReference>
<dbReference type="InterPro" id="IPR004353">
    <property type="entry name" value="Mon1"/>
</dbReference>
<feature type="compositionally biased region" description="Polar residues" evidence="1">
    <location>
        <begin position="754"/>
        <end position="765"/>
    </location>
</feature>
<sequence length="948" mass="106618">MEGLAPDIHNDRLLWLEKREARRAREKNIEDNSSLRWQRRRKHVFILTNAAKPIFSKWGDENQLAPFFCVLQALVSFAAEMGDLIRTIETGSHRIVFLIDDPFVFVCVTRSSEPEEAIRAQLYFLSHFLISTVSNRARKNLIDRPQLNIRHAFDGADTSTFYPLMRDMSTNPAFLFETWNPFPLSPLLKKAIFTRFQKQDRPENLTYALLSIDKVVIAMAHSKNSSPLHPADVLVILNTLNTAGLLRQDDTIIPVCLPKLSGDGFLQMYVRLEFLLTKQSGSNAQSKSYQSNDNYDKIGEREIFGEEFSSPTISPKVGFEGNSLIDNQSQKSSFLNSNSNSINRSSNSQSPSNPLLKTQSLTTQNQRHLSPTPNTSVVTNITSITTSKQTGRQLPPEALTLLSPLPLCLTLLTTKIDEKTTNSLRKYADDFFEGLREKNIFLQLMGEVHRALTPMFEVGDVDFEGLDLVDSTLNRKGTTNIVKPQPLIPQRQSTPNSVQSTSNNLNLFQNQQQLTQSQTPPLQQQDNQTSFNQQLNLDIREPTSFTFSFSFFYPFNTSLPIQIPSTSASNPGTGVGPQATLCPQCPNCWHFIFIHTTLRQHIQSGIAPPYHTWKGRRRLLQLYQRTFSKIMSDAQGTACQSEYKARIEHEQNRDRLLRMDLRSKMGMQYESGMVTQTLSSQMKEKLSQTTDFTKLRSNSPSAVFTETAPASSDHSDDNSYISKYSQTRTTSPTFITNPSPFLLATQQKLMKKSPQPNIVNDNQSVIKGRQPSDKLDPDVTARLLELSQPNTFEKATGIYTPMRPPAPCSAASASFASVKTQNQANSSSQQQTYIPYPLISFYYASRPSSEITVGASVAGFADEKLLRTRRGDYGSAGDLLGLNAGLTQTTQTAGQASIGIEQQYGDAILMAVFDPKTKRSVIMEEMARLADWIKREDERLFLKRSAMW</sequence>
<feature type="domain" description="FUZ/MON1/HPS1 first Longin" evidence="2">
    <location>
        <begin position="42"/>
        <end position="146"/>
    </location>
</feature>
<comment type="caution">
    <text evidence="4">The sequence shown here is derived from an EMBL/GenBank/DDBJ whole genome shotgun (WGS) entry which is preliminary data.</text>
</comment>
<dbReference type="PANTHER" id="PTHR13027:SF7">
    <property type="entry name" value="VACUOLAR FUSION PROTEIN MON1 HOMOLOG"/>
    <property type="match status" value="1"/>
</dbReference>